<evidence type="ECO:0000313" key="2">
    <source>
        <dbReference type="Proteomes" id="UP000005566"/>
    </source>
</evidence>
<dbReference type="EMBL" id="AHKF01000018">
    <property type="protein sequence ID" value="EIA08799.1"/>
    <property type="molecule type" value="Genomic_DNA"/>
</dbReference>
<protein>
    <submittedName>
        <fullName evidence="1">Uncharacterized protein</fullName>
    </submittedName>
</protein>
<dbReference type="AlphaFoldDB" id="H7FSF6"/>
<sequence>MSYALFTKCTKNKKWKLIERLQYTDLIYENKLRIENNYEVYRRIQAIVRQP</sequence>
<name>H7FSF6_FLAFP</name>
<organism evidence="1 2">
    <name type="scientific">Flavobacterium frigoris (strain PS1)</name>
    <dbReference type="NCBI Taxonomy" id="1086011"/>
    <lineage>
        <taxon>Bacteria</taxon>
        <taxon>Pseudomonadati</taxon>
        <taxon>Bacteroidota</taxon>
        <taxon>Flavobacteriia</taxon>
        <taxon>Flavobacteriales</taxon>
        <taxon>Flavobacteriaceae</taxon>
        <taxon>Flavobacterium</taxon>
    </lineage>
</organism>
<keyword evidence="2" id="KW-1185">Reference proteome</keyword>
<evidence type="ECO:0000313" key="1">
    <source>
        <dbReference type="EMBL" id="EIA08799.1"/>
    </source>
</evidence>
<dbReference type="STRING" id="1086011.HJ01_02521"/>
<dbReference type="PATRIC" id="fig|1086011.3.peg.2468"/>
<dbReference type="Proteomes" id="UP000005566">
    <property type="component" value="Unassembled WGS sequence"/>
</dbReference>
<accession>H7FSF6</accession>
<proteinExistence type="predicted"/>
<comment type="caution">
    <text evidence="1">The sequence shown here is derived from an EMBL/GenBank/DDBJ whole genome shotgun (WGS) entry which is preliminary data.</text>
</comment>
<reference evidence="1 2" key="1">
    <citation type="journal article" date="2014" name="Acta Crystallogr. D">
        <title>Structure-based characterization and antifreeze properties of a hyperactive ice-binding protein from the Antarctic bacterium Flavobacterium frigoris PS1.</title>
        <authorList>
            <person name="Do H."/>
            <person name="Kim S.J."/>
            <person name="Kim H.J."/>
            <person name="Lee J.H."/>
        </authorList>
    </citation>
    <scope>NUCLEOTIDE SEQUENCE [LARGE SCALE GENOMIC DNA]</scope>
    <source>
        <strain evidence="1 2">PS1</strain>
    </source>
</reference>
<gene>
    <name evidence="1" type="ORF">HJ01_02521</name>
</gene>